<accession>A0A844GEK7</accession>
<feature type="region of interest" description="Disordered" evidence="5">
    <location>
        <begin position="47"/>
        <end position="140"/>
    </location>
</feature>
<evidence type="ECO:0000313" key="9">
    <source>
        <dbReference type="Proteomes" id="UP000437824"/>
    </source>
</evidence>
<feature type="domain" description="NlpC/P60" evidence="7">
    <location>
        <begin position="400"/>
        <end position="565"/>
    </location>
</feature>
<evidence type="ECO:0000256" key="1">
    <source>
        <dbReference type="ARBA" id="ARBA00007074"/>
    </source>
</evidence>
<dbReference type="InterPro" id="IPR000064">
    <property type="entry name" value="NLP_P60_dom"/>
</dbReference>
<dbReference type="Pfam" id="PF00877">
    <property type="entry name" value="NLPC_P60"/>
    <property type="match status" value="1"/>
</dbReference>
<name>A0A844GEK7_9FIRM</name>
<feature type="compositionally biased region" description="Pro residues" evidence="5">
    <location>
        <begin position="70"/>
        <end position="137"/>
    </location>
</feature>
<dbReference type="AlphaFoldDB" id="A0A844GEK7"/>
<dbReference type="InterPro" id="IPR038765">
    <property type="entry name" value="Papain-like_cys_pep_sf"/>
</dbReference>
<evidence type="ECO:0000256" key="5">
    <source>
        <dbReference type="SAM" id="MobiDB-lite"/>
    </source>
</evidence>
<feature type="compositionally biased region" description="Acidic residues" evidence="5">
    <location>
        <begin position="47"/>
        <end position="68"/>
    </location>
</feature>
<dbReference type="PRINTS" id="PR01217">
    <property type="entry name" value="PRICHEXTENSN"/>
</dbReference>
<evidence type="ECO:0000256" key="3">
    <source>
        <dbReference type="ARBA" id="ARBA00022801"/>
    </source>
</evidence>
<dbReference type="GO" id="GO:0006508">
    <property type="term" value="P:proteolysis"/>
    <property type="evidence" value="ECO:0007669"/>
    <property type="project" value="UniProtKB-KW"/>
</dbReference>
<comment type="caution">
    <text evidence="8">The sequence shown here is derived from an EMBL/GenBank/DDBJ whole genome shotgun (WGS) entry which is preliminary data.</text>
</comment>
<dbReference type="Gene3D" id="3.90.1720.10">
    <property type="entry name" value="endopeptidase domain like (from Nostoc punctiforme)"/>
    <property type="match status" value="1"/>
</dbReference>
<keyword evidence="3 8" id="KW-0378">Hydrolase</keyword>
<protein>
    <submittedName>
        <fullName evidence="8">Hydrolase</fullName>
    </submittedName>
</protein>
<dbReference type="SUPFAM" id="SSF54001">
    <property type="entry name" value="Cysteine proteinases"/>
    <property type="match status" value="1"/>
</dbReference>
<evidence type="ECO:0000313" key="8">
    <source>
        <dbReference type="EMBL" id="MTD60486.1"/>
    </source>
</evidence>
<feature type="signal peptide" evidence="6">
    <location>
        <begin position="1"/>
        <end position="39"/>
    </location>
</feature>
<gene>
    <name evidence="8" type="ORF">GKZ57_04220</name>
</gene>
<reference evidence="8 9" key="1">
    <citation type="submission" date="2019-11" db="EMBL/GenBank/DDBJ databases">
        <title>Draft genome sequence of Blautia luti DSM 14534T, isolated from human stool.</title>
        <authorList>
            <person name="Ortiz R."/>
            <person name="Melis-Arcos F."/>
            <person name="Covarrubias P."/>
            <person name="Cardenas J.P."/>
            <person name="Perez-Donoso J."/>
            <person name="Almonacid D."/>
        </authorList>
    </citation>
    <scope>NUCLEOTIDE SEQUENCE [LARGE SCALE GENOMIC DNA]</scope>
    <source>
        <strain evidence="8 9">DSM 14534</strain>
    </source>
</reference>
<feature type="chain" id="PRO_5032620918" evidence="6">
    <location>
        <begin position="40"/>
        <end position="645"/>
    </location>
</feature>
<evidence type="ECO:0000259" key="7">
    <source>
        <dbReference type="PROSITE" id="PS51935"/>
    </source>
</evidence>
<comment type="similarity">
    <text evidence="1">Belongs to the peptidase C40 family.</text>
</comment>
<dbReference type="PROSITE" id="PS51935">
    <property type="entry name" value="NLPC_P60"/>
    <property type="match status" value="1"/>
</dbReference>
<dbReference type="GO" id="GO:0008234">
    <property type="term" value="F:cysteine-type peptidase activity"/>
    <property type="evidence" value="ECO:0007669"/>
    <property type="project" value="UniProtKB-KW"/>
</dbReference>
<evidence type="ECO:0000256" key="4">
    <source>
        <dbReference type="ARBA" id="ARBA00022807"/>
    </source>
</evidence>
<keyword evidence="4" id="KW-0788">Thiol protease</keyword>
<evidence type="ECO:0000256" key="6">
    <source>
        <dbReference type="SAM" id="SignalP"/>
    </source>
</evidence>
<proteinExistence type="inferred from homology"/>
<dbReference type="EMBL" id="WMBC01000002">
    <property type="protein sequence ID" value="MTD60486.1"/>
    <property type="molecule type" value="Genomic_DNA"/>
</dbReference>
<keyword evidence="6" id="KW-0732">Signal</keyword>
<sequence>MSTERREHFKYMKNKYLTKLLCMTLMTGMALSGPASVLAAADADAEVVSSDEFDSSGDEFTDGGDSEPDAPTPEPDPDTPTPTPVPDTPTPTPVPDTPTPTPVPDTPTPTPVPDTPTPTPVPDTPTPTPEPVTPTPTPGNLITKSAQDIIDRINALHEQTITLEKKSIVQSIRAAYETLTVEEKAQVSNYNLLTEMEASIAALEEQKKQEPANNNSFSATAQTGTPVYYASNIHAGKDFYLDSLKKNYNLTFSDDFASVMDEIEKEYKEKNKLTDVSDAENSKTTTSADGLLVRNWQDILAVYVYQQNKAGQTEYKLDSSCKGALAEIFAQMNPVVRDKQNITHVTYGNRKINYYIKKNKISKKDRKILKKYVETDCELLCAVVTASKGFVRESVGDDVSEERVNVISAAYSLVGKVGYFWGGKSTVLGVDPSWGATEMVSAEGSKSTGTLRAYGLDCSGFVTWAVINGYQNQGMQDVVGDGTSDQWEKANVVSEADAQPGDLVFQKGPEAGSDNHVGILCGKTDAGDWIAVHCSSGKNGVTVGEAYSASFRYIRQPSFYPTEEQQQEMQNSGSAITSGSDIFTSNVAVSNTLQNVLRGNGLTDGSTDNSLISAQEDFSSESSITSVSSGKIDLSKGDVTVFKPE</sequence>
<dbReference type="Proteomes" id="UP000437824">
    <property type="component" value="Unassembled WGS sequence"/>
</dbReference>
<organism evidence="8 9">
    <name type="scientific">Blautia luti DSM 14534 = JCM 17040</name>
    <dbReference type="NCBI Taxonomy" id="649762"/>
    <lineage>
        <taxon>Bacteria</taxon>
        <taxon>Bacillati</taxon>
        <taxon>Bacillota</taxon>
        <taxon>Clostridia</taxon>
        <taxon>Lachnospirales</taxon>
        <taxon>Lachnospiraceae</taxon>
        <taxon>Blautia</taxon>
    </lineage>
</organism>
<keyword evidence="2" id="KW-0645">Protease</keyword>
<evidence type="ECO:0000256" key="2">
    <source>
        <dbReference type="ARBA" id="ARBA00022670"/>
    </source>
</evidence>